<dbReference type="InterPro" id="IPR029787">
    <property type="entry name" value="Nucleotide_cyclase"/>
</dbReference>
<dbReference type="GO" id="GO:0043709">
    <property type="term" value="P:cell adhesion involved in single-species biofilm formation"/>
    <property type="evidence" value="ECO:0007669"/>
    <property type="project" value="TreeGrafter"/>
</dbReference>
<dbReference type="GO" id="GO:0052621">
    <property type="term" value="F:diguanylate cyclase activity"/>
    <property type="evidence" value="ECO:0007669"/>
    <property type="project" value="UniProtKB-EC"/>
</dbReference>
<dbReference type="InterPro" id="IPR018490">
    <property type="entry name" value="cNMP-bd_dom_sf"/>
</dbReference>
<dbReference type="EMBL" id="MFSY01000043">
    <property type="protein sequence ID" value="OGI46537.1"/>
    <property type="molecule type" value="Genomic_DNA"/>
</dbReference>
<evidence type="ECO:0000313" key="6">
    <source>
        <dbReference type="Proteomes" id="UP000179360"/>
    </source>
</evidence>
<evidence type="ECO:0000313" key="5">
    <source>
        <dbReference type="EMBL" id="OGI46537.1"/>
    </source>
</evidence>
<dbReference type="Proteomes" id="UP000179360">
    <property type="component" value="Unassembled WGS sequence"/>
</dbReference>
<dbReference type="PANTHER" id="PTHR45138">
    <property type="entry name" value="REGULATORY COMPONENTS OF SENSORY TRANSDUCTION SYSTEM"/>
    <property type="match status" value="1"/>
</dbReference>
<evidence type="ECO:0000259" key="3">
    <source>
        <dbReference type="PROSITE" id="PS50042"/>
    </source>
</evidence>
<dbReference type="CDD" id="cd01949">
    <property type="entry name" value="GGDEF"/>
    <property type="match status" value="1"/>
</dbReference>
<accession>A0A1F6TN25</accession>
<dbReference type="SUPFAM" id="SSF51206">
    <property type="entry name" value="cAMP-binding domain-like"/>
    <property type="match status" value="1"/>
</dbReference>
<dbReference type="InterPro" id="IPR000160">
    <property type="entry name" value="GGDEF_dom"/>
</dbReference>
<comment type="catalytic activity">
    <reaction evidence="2">
        <text>2 GTP = 3',3'-c-di-GMP + 2 diphosphate</text>
        <dbReference type="Rhea" id="RHEA:24898"/>
        <dbReference type="ChEBI" id="CHEBI:33019"/>
        <dbReference type="ChEBI" id="CHEBI:37565"/>
        <dbReference type="ChEBI" id="CHEBI:58805"/>
        <dbReference type="EC" id="2.7.7.65"/>
    </reaction>
</comment>
<dbReference type="GO" id="GO:0005886">
    <property type="term" value="C:plasma membrane"/>
    <property type="evidence" value="ECO:0007669"/>
    <property type="project" value="TreeGrafter"/>
</dbReference>
<dbReference type="InterPro" id="IPR050469">
    <property type="entry name" value="Diguanylate_Cyclase"/>
</dbReference>
<dbReference type="CDD" id="cd00038">
    <property type="entry name" value="CAP_ED"/>
    <property type="match status" value="1"/>
</dbReference>
<dbReference type="SMART" id="SM00100">
    <property type="entry name" value="cNMP"/>
    <property type="match status" value="1"/>
</dbReference>
<feature type="domain" description="GGDEF" evidence="4">
    <location>
        <begin position="193"/>
        <end position="324"/>
    </location>
</feature>
<dbReference type="InterPro" id="IPR043128">
    <property type="entry name" value="Rev_trsase/Diguanyl_cyclase"/>
</dbReference>
<dbReference type="STRING" id="1817764.A2637_03215"/>
<dbReference type="PROSITE" id="PS50042">
    <property type="entry name" value="CNMP_BINDING_3"/>
    <property type="match status" value="1"/>
</dbReference>
<dbReference type="EC" id="2.7.7.65" evidence="1"/>
<dbReference type="GO" id="GO:1902201">
    <property type="term" value="P:negative regulation of bacterial-type flagellum-dependent cell motility"/>
    <property type="evidence" value="ECO:0007669"/>
    <property type="project" value="TreeGrafter"/>
</dbReference>
<evidence type="ECO:0000256" key="2">
    <source>
        <dbReference type="ARBA" id="ARBA00034247"/>
    </source>
</evidence>
<name>A0A1F6TN25_9PROT</name>
<dbReference type="PANTHER" id="PTHR45138:SF9">
    <property type="entry name" value="DIGUANYLATE CYCLASE DGCM-RELATED"/>
    <property type="match status" value="1"/>
</dbReference>
<dbReference type="Gene3D" id="2.60.120.10">
    <property type="entry name" value="Jelly Rolls"/>
    <property type="match status" value="1"/>
</dbReference>
<evidence type="ECO:0000256" key="1">
    <source>
        <dbReference type="ARBA" id="ARBA00012528"/>
    </source>
</evidence>
<dbReference type="FunFam" id="3.30.70.270:FF:000001">
    <property type="entry name" value="Diguanylate cyclase domain protein"/>
    <property type="match status" value="1"/>
</dbReference>
<gene>
    <name evidence="5" type="ORF">A2637_03215</name>
</gene>
<sequence>MSVNAGTTRRDTISGEDIVRLRLFANASREAVEGLLHACPIRELEAGAILLAPGQTNRALYAVLEGRLRIHLDAPDNQPIGIVDAGESVGELSVIDQKPTAAFVIADTTSRLLVIDQEIFWSLIHASHVVACNMLVSLAQRLRNNNSAVSESKRLQQLYKRHAATDELTGLYNRRWLMNLLKRQVTRSSMNQKPLSVIMVDVDHFKTFNDEFGHIAGDHALYAVAQTMLNIVRPTDMVGRYGGEEFAVMLPDTDIKGAHIAAERIRQAVSEAVIVMSDQSILPSVTISLGVAQMRPFETLEALIEASDAALYRAKKLGRNRVSD</sequence>
<comment type="caution">
    <text evidence="5">The sequence shown here is derived from an EMBL/GenBank/DDBJ whole genome shotgun (WGS) entry which is preliminary data.</text>
</comment>
<evidence type="ECO:0000259" key="4">
    <source>
        <dbReference type="PROSITE" id="PS50887"/>
    </source>
</evidence>
<dbReference type="Gene3D" id="3.30.70.270">
    <property type="match status" value="1"/>
</dbReference>
<dbReference type="PROSITE" id="PS50887">
    <property type="entry name" value="GGDEF"/>
    <property type="match status" value="1"/>
</dbReference>
<dbReference type="InterPro" id="IPR014710">
    <property type="entry name" value="RmlC-like_jellyroll"/>
</dbReference>
<feature type="domain" description="Cyclic nucleotide-binding" evidence="3">
    <location>
        <begin position="23"/>
        <end position="141"/>
    </location>
</feature>
<dbReference type="Pfam" id="PF00027">
    <property type="entry name" value="cNMP_binding"/>
    <property type="match status" value="1"/>
</dbReference>
<reference evidence="5 6" key="1">
    <citation type="journal article" date="2016" name="Nat. Commun.">
        <title>Thousands of microbial genomes shed light on interconnected biogeochemical processes in an aquifer system.</title>
        <authorList>
            <person name="Anantharaman K."/>
            <person name="Brown C.T."/>
            <person name="Hug L.A."/>
            <person name="Sharon I."/>
            <person name="Castelle C.J."/>
            <person name="Probst A.J."/>
            <person name="Thomas B.C."/>
            <person name="Singh A."/>
            <person name="Wilkins M.J."/>
            <person name="Karaoz U."/>
            <person name="Brodie E.L."/>
            <person name="Williams K.H."/>
            <person name="Hubbard S.S."/>
            <person name="Banfield J.F."/>
        </authorList>
    </citation>
    <scope>NUCLEOTIDE SEQUENCE [LARGE SCALE GENOMIC DNA]</scope>
</reference>
<dbReference type="NCBIfam" id="TIGR00254">
    <property type="entry name" value="GGDEF"/>
    <property type="match status" value="1"/>
</dbReference>
<dbReference type="AlphaFoldDB" id="A0A1F6TN25"/>
<dbReference type="SUPFAM" id="SSF55073">
    <property type="entry name" value="Nucleotide cyclase"/>
    <property type="match status" value="1"/>
</dbReference>
<dbReference type="SMART" id="SM00267">
    <property type="entry name" value="GGDEF"/>
    <property type="match status" value="1"/>
</dbReference>
<protein>
    <recommendedName>
        <fullName evidence="1">diguanylate cyclase</fullName>
        <ecNumber evidence="1">2.7.7.65</ecNumber>
    </recommendedName>
</protein>
<dbReference type="Pfam" id="PF00990">
    <property type="entry name" value="GGDEF"/>
    <property type="match status" value="1"/>
</dbReference>
<organism evidence="5 6">
    <name type="scientific">Candidatus Muproteobacteria bacterium RIFCSPHIGHO2_01_FULL_65_16</name>
    <dbReference type="NCBI Taxonomy" id="1817764"/>
    <lineage>
        <taxon>Bacteria</taxon>
        <taxon>Pseudomonadati</taxon>
        <taxon>Pseudomonadota</taxon>
        <taxon>Candidatus Muproteobacteria</taxon>
    </lineage>
</organism>
<proteinExistence type="predicted"/>
<dbReference type="InterPro" id="IPR000595">
    <property type="entry name" value="cNMP-bd_dom"/>
</dbReference>